<evidence type="ECO:0000256" key="2">
    <source>
        <dbReference type="ARBA" id="ARBA00022898"/>
    </source>
</evidence>
<dbReference type="InterPro" id="IPR004839">
    <property type="entry name" value="Aminotransferase_I/II_large"/>
</dbReference>
<dbReference type="InterPro" id="IPR000524">
    <property type="entry name" value="Tscrpt_reg_HTH_GntR"/>
</dbReference>
<dbReference type="GO" id="GO:0030170">
    <property type="term" value="F:pyridoxal phosphate binding"/>
    <property type="evidence" value="ECO:0007669"/>
    <property type="project" value="InterPro"/>
</dbReference>
<evidence type="ECO:0000259" key="6">
    <source>
        <dbReference type="PROSITE" id="PS50949"/>
    </source>
</evidence>
<dbReference type="EC" id="2.6.1.39" evidence="7"/>
<evidence type="ECO:0000256" key="5">
    <source>
        <dbReference type="ARBA" id="ARBA00023163"/>
    </source>
</evidence>
<dbReference type="InterPro" id="IPR036388">
    <property type="entry name" value="WH-like_DNA-bd_sf"/>
</dbReference>
<dbReference type="Pfam" id="PF00392">
    <property type="entry name" value="GntR"/>
    <property type="match status" value="1"/>
</dbReference>
<dbReference type="PANTHER" id="PTHR46577:SF2">
    <property type="entry name" value="TRANSCRIPTIONAL REGULATORY PROTEIN"/>
    <property type="match status" value="1"/>
</dbReference>
<evidence type="ECO:0000313" key="7">
    <source>
        <dbReference type="EMBL" id="CRH06469.1"/>
    </source>
</evidence>
<dbReference type="InterPro" id="IPR015422">
    <property type="entry name" value="PyrdxlP-dep_Trfase_small"/>
</dbReference>
<evidence type="ECO:0000256" key="4">
    <source>
        <dbReference type="ARBA" id="ARBA00023125"/>
    </source>
</evidence>
<dbReference type="GO" id="GO:0003700">
    <property type="term" value="F:DNA-binding transcription factor activity"/>
    <property type="evidence" value="ECO:0007669"/>
    <property type="project" value="InterPro"/>
</dbReference>
<keyword evidence="3" id="KW-0805">Transcription regulation</keyword>
<dbReference type="InterPro" id="IPR051446">
    <property type="entry name" value="HTH_trans_reg/aminotransferase"/>
</dbReference>
<dbReference type="AlphaFoldDB" id="A0A1S7LK24"/>
<dbReference type="CDD" id="cd07377">
    <property type="entry name" value="WHTH_GntR"/>
    <property type="match status" value="1"/>
</dbReference>
<keyword evidence="2" id="KW-0663">Pyridoxal phosphate</keyword>
<sequence>MKMNQSTDAQIKRRPSYLQLADQIQQGIYSGTYKPGEKLPSIRVLQRRLNKSVTTITSAFAELERRGLVESRPRSGYFTCAPVSVDHPEPEVFDPEPCRILQGAMTRAVEAASLTEALVPLGGAILDEKLLPLESIRRAVRQVAREQMGEGLSYGPAAGARQMRRMLAQQPWGFLEPPGMDTFIMTNGGMEAISLCLRAITRPGDAVVVESPTFYGFLQSIEQLGLYAVEVPMDPERGMDPADLERALEDRRVKAVVSIPTFQNPTGATIPEENRRAIVELITRRQVPFIEDNIYGDLHYGGQRHTPLKALDREGWVLYCSSFSKVMGPGLRVGFCMPGPRFFDQILALKMGTSLTSSQLTQLTVANLLTGGCYSRQVGRLRRDLASNMQRLRHAVEAQFPAGTRMTRPQGGFTLWVELPEGADGVALYEEALEAGIAIVPGSVCSASGRYRNCIRLSAGALWSARIADAIEQLGRMVAKQIC</sequence>
<dbReference type="SMART" id="SM00345">
    <property type="entry name" value="HTH_GNTR"/>
    <property type="match status" value="1"/>
</dbReference>
<dbReference type="PROSITE" id="PS50949">
    <property type="entry name" value="HTH_GNTR"/>
    <property type="match status" value="1"/>
</dbReference>
<evidence type="ECO:0000256" key="1">
    <source>
        <dbReference type="ARBA" id="ARBA00005384"/>
    </source>
</evidence>
<dbReference type="Gene3D" id="3.40.640.10">
    <property type="entry name" value="Type I PLP-dependent aspartate aminotransferase-like (Major domain)"/>
    <property type="match status" value="1"/>
</dbReference>
<proteinExistence type="inferred from homology"/>
<name>A0A1S7LK24_MAGMO</name>
<evidence type="ECO:0000256" key="3">
    <source>
        <dbReference type="ARBA" id="ARBA00023015"/>
    </source>
</evidence>
<accession>A0A1S7LK24</accession>
<dbReference type="Gene3D" id="1.10.10.10">
    <property type="entry name" value="Winged helix-like DNA-binding domain superfamily/Winged helix DNA-binding domain"/>
    <property type="match status" value="1"/>
</dbReference>
<dbReference type="GO" id="GO:0003677">
    <property type="term" value="F:DNA binding"/>
    <property type="evidence" value="ECO:0007669"/>
    <property type="project" value="UniProtKB-KW"/>
</dbReference>
<dbReference type="GO" id="GO:0047536">
    <property type="term" value="F:2-aminoadipate transaminase activity"/>
    <property type="evidence" value="ECO:0007669"/>
    <property type="project" value="UniProtKB-EC"/>
</dbReference>
<dbReference type="SUPFAM" id="SSF53383">
    <property type="entry name" value="PLP-dependent transferases"/>
    <property type="match status" value="1"/>
</dbReference>
<comment type="similarity">
    <text evidence="1">In the C-terminal section; belongs to the class-I pyridoxal-phosphate-dependent aminotransferase family.</text>
</comment>
<dbReference type="EMBL" id="LO017727">
    <property type="protein sequence ID" value="CRH06469.1"/>
    <property type="molecule type" value="Genomic_DNA"/>
</dbReference>
<dbReference type="CDD" id="cd00609">
    <property type="entry name" value="AAT_like"/>
    <property type="match status" value="1"/>
</dbReference>
<keyword evidence="7" id="KW-0032">Aminotransferase</keyword>
<dbReference type="InterPro" id="IPR015424">
    <property type="entry name" value="PyrdxlP-dep_Trfase"/>
</dbReference>
<gene>
    <name evidence="7" type="ORF">MAGMO_2307</name>
</gene>
<dbReference type="InterPro" id="IPR036390">
    <property type="entry name" value="WH_DNA-bd_sf"/>
</dbReference>
<dbReference type="SUPFAM" id="SSF46785">
    <property type="entry name" value="Winged helix' DNA-binding domain"/>
    <property type="match status" value="1"/>
</dbReference>
<reference evidence="7" key="1">
    <citation type="submission" date="2015-04" db="EMBL/GenBank/DDBJ databases">
        <authorList>
            <person name="Syromyatnikov M.Y."/>
            <person name="Popov V.N."/>
        </authorList>
    </citation>
    <scope>NUCLEOTIDE SEQUENCE</scope>
    <source>
        <strain evidence="7">MO-1</strain>
    </source>
</reference>
<feature type="domain" description="HTH gntR-type" evidence="6">
    <location>
        <begin position="14"/>
        <end position="82"/>
    </location>
</feature>
<keyword evidence="7" id="KW-0808">Transferase</keyword>
<organism evidence="7">
    <name type="scientific">Magnetococcus massalia (strain MO-1)</name>
    <dbReference type="NCBI Taxonomy" id="451514"/>
    <lineage>
        <taxon>Bacteria</taxon>
        <taxon>Pseudomonadati</taxon>
        <taxon>Pseudomonadota</taxon>
        <taxon>Magnetococcia</taxon>
        <taxon>Magnetococcales</taxon>
        <taxon>Magnetococcaceae</taxon>
        <taxon>Magnetococcus</taxon>
    </lineage>
</organism>
<dbReference type="Pfam" id="PF00155">
    <property type="entry name" value="Aminotran_1_2"/>
    <property type="match status" value="1"/>
</dbReference>
<dbReference type="Gene3D" id="3.90.1150.10">
    <property type="entry name" value="Aspartate Aminotransferase, domain 1"/>
    <property type="match status" value="1"/>
</dbReference>
<dbReference type="PANTHER" id="PTHR46577">
    <property type="entry name" value="HTH-TYPE TRANSCRIPTIONAL REGULATORY PROTEIN GABR"/>
    <property type="match status" value="1"/>
</dbReference>
<keyword evidence="5" id="KW-0804">Transcription</keyword>
<dbReference type="InterPro" id="IPR015421">
    <property type="entry name" value="PyrdxlP-dep_Trfase_major"/>
</dbReference>
<keyword evidence="4" id="KW-0238">DNA-binding</keyword>
<protein>
    <submittedName>
        <fullName evidence="7">Putative transcriptional regulator, GntR family/aminotransferase, classes I and II family protein</fullName>
        <ecNumber evidence="7">2.6.1.39</ecNumber>
    </submittedName>
</protein>